<evidence type="ECO:0000256" key="8">
    <source>
        <dbReference type="ARBA" id="ARBA00023012"/>
    </source>
</evidence>
<evidence type="ECO:0000313" key="12">
    <source>
        <dbReference type="EMBL" id="GAU08541.1"/>
    </source>
</evidence>
<dbReference type="InterPro" id="IPR003661">
    <property type="entry name" value="HisK_dim/P_dom"/>
</dbReference>
<dbReference type="InterPro" id="IPR005467">
    <property type="entry name" value="His_kinase_dom"/>
</dbReference>
<dbReference type="SMART" id="SM00388">
    <property type="entry name" value="HisKA"/>
    <property type="match status" value="1"/>
</dbReference>
<evidence type="ECO:0000256" key="6">
    <source>
        <dbReference type="ARBA" id="ARBA00022777"/>
    </source>
</evidence>
<evidence type="ECO:0000259" key="9">
    <source>
        <dbReference type="PROSITE" id="PS50109"/>
    </source>
</evidence>
<sequence length="482" mass="53950">MRRNSLLIGMGLVGKVSQIHEFIQRLDDHALQELFPEVFLTGVVVSEQDTDAALIRDQGIAISHDVPALLAHRPDTKMLVVLEDDPDLLARLRKRIPATLSLVDARTVSILRDFVTRETYCPSCQNDLSTARSMLRTLLDEVADDILFVDTDGNILDVNKNVCERLGQPRSFFLGKPRRMAWDQHTLSWDEQDIDPFEQALRTSTKSEGMHVRIDRQGKLTYFRIYVYPILDDQSRVTSLLEMRRDISRRTHMEKQLQQSEKMAALGELAAYIAHEIRNPLVSIGGFAGSLLKMEELSPAALQKVQIILDESKRLDTILRGILNFARPTPHEHGMVEVNKIVEETMQVMGMGCEKQGVHLKLHLTRNLPPVHGRAEAIKQSLINVVKNGIESMGKGGELSVTTRDQGAYVSIEVVDTGTGIDTRHMEDIFNPFFSTKKNGSGLGLAMTKKVIEEIGGRIEVTSTKGQGTMVTLLLKKNNAAK</sequence>
<organism evidence="12 13">
    <name type="scientific">Desulfoplanes formicivorans</name>
    <dbReference type="NCBI Taxonomy" id="1592317"/>
    <lineage>
        <taxon>Bacteria</taxon>
        <taxon>Pseudomonadati</taxon>
        <taxon>Thermodesulfobacteriota</taxon>
        <taxon>Desulfovibrionia</taxon>
        <taxon>Desulfovibrionales</taxon>
        <taxon>Desulfoplanaceae</taxon>
        <taxon>Desulfoplanes</taxon>
    </lineage>
</organism>
<dbReference type="Pfam" id="PF00512">
    <property type="entry name" value="HisKA"/>
    <property type="match status" value="1"/>
</dbReference>
<protein>
    <recommendedName>
        <fullName evidence="2">histidine kinase</fullName>
        <ecNumber evidence="2">2.7.13.3</ecNumber>
    </recommendedName>
</protein>
<dbReference type="PROSITE" id="PS50113">
    <property type="entry name" value="PAC"/>
    <property type="match status" value="1"/>
</dbReference>
<dbReference type="AlphaFoldDB" id="A0A194AHI2"/>
<dbReference type="SUPFAM" id="SSF47384">
    <property type="entry name" value="Homodimeric domain of signal transducing histidine kinase"/>
    <property type="match status" value="1"/>
</dbReference>
<dbReference type="Pfam" id="PF13426">
    <property type="entry name" value="PAS_9"/>
    <property type="match status" value="1"/>
</dbReference>
<dbReference type="PANTHER" id="PTHR43065">
    <property type="entry name" value="SENSOR HISTIDINE KINASE"/>
    <property type="match status" value="1"/>
</dbReference>
<accession>A0A194AHI2</accession>
<feature type="domain" description="PAS" evidence="10">
    <location>
        <begin position="131"/>
        <end position="176"/>
    </location>
</feature>
<keyword evidence="8" id="KW-0902">Two-component regulatory system</keyword>
<dbReference type="SUPFAM" id="SSF55874">
    <property type="entry name" value="ATPase domain of HSP90 chaperone/DNA topoisomerase II/histidine kinase"/>
    <property type="match status" value="1"/>
</dbReference>
<keyword evidence="7" id="KW-0067">ATP-binding</keyword>
<evidence type="ECO:0000256" key="3">
    <source>
        <dbReference type="ARBA" id="ARBA00022553"/>
    </source>
</evidence>
<dbReference type="InterPro" id="IPR036097">
    <property type="entry name" value="HisK_dim/P_sf"/>
</dbReference>
<dbReference type="GO" id="GO:0005524">
    <property type="term" value="F:ATP binding"/>
    <property type="evidence" value="ECO:0007669"/>
    <property type="project" value="UniProtKB-KW"/>
</dbReference>
<dbReference type="Pfam" id="PF02518">
    <property type="entry name" value="HATPase_c"/>
    <property type="match status" value="1"/>
</dbReference>
<keyword evidence="3" id="KW-0597">Phosphoprotein</keyword>
<comment type="catalytic activity">
    <reaction evidence="1">
        <text>ATP + protein L-histidine = ADP + protein N-phospho-L-histidine.</text>
        <dbReference type="EC" id="2.7.13.3"/>
    </reaction>
</comment>
<feature type="domain" description="PAC" evidence="11">
    <location>
        <begin position="205"/>
        <end position="259"/>
    </location>
</feature>
<dbReference type="SUPFAM" id="SSF55785">
    <property type="entry name" value="PYP-like sensor domain (PAS domain)"/>
    <property type="match status" value="1"/>
</dbReference>
<dbReference type="GO" id="GO:0000155">
    <property type="term" value="F:phosphorelay sensor kinase activity"/>
    <property type="evidence" value="ECO:0007669"/>
    <property type="project" value="InterPro"/>
</dbReference>
<evidence type="ECO:0000259" key="11">
    <source>
        <dbReference type="PROSITE" id="PS50113"/>
    </source>
</evidence>
<feature type="domain" description="Histidine kinase" evidence="9">
    <location>
        <begin position="272"/>
        <end position="479"/>
    </location>
</feature>
<dbReference type="CDD" id="cd00082">
    <property type="entry name" value="HisKA"/>
    <property type="match status" value="1"/>
</dbReference>
<dbReference type="InterPro" id="IPR036890">
    <property type="entry name" value="HATPase_C_sf"/>
</dbReference>
<dbReference type="PANTHER" id="PTHR43065:SF10">
    <property type="entry name" value="PEROXIDE STRESS-ACTIVATED HISTIDINE KINASE MAK3"/>
    <property type="match status" value="1"/>
</dbReference>
<evidence type="ECO:0000256" key="5">
    <source>
        <dbReference type="ARBA" id="ARBA00022741"/>
    </source>
</evidence>
<dbReference type="Gene3D" id="1.10.287.130">
    <property type="match status" value="1"/>
</dbReference>
<evidence type="ECO:0000256" key="4">
    <source>
        <dbReference type="ARBA" id="ARBA00022679"/>
    </source>
</evidence>
<reference evidence="13" key="1">
    <citation type="submission" date="2016-06" db="EMBL/GenBank/DDBJ databases">
        <title>Draft genome sequence of Desulfoplanes formicivorans strain Pf12B.</title>
        <authorList>
            <person name="Watanabe M."/>
            <person name="Kojima H."/>
            <person name="Fukui M."/>
        </authorList>
    </citation>
    <scope>NUCLEOTIDE SEQUENCE [LARGE SCALE GENOMIC DNA]</scope>
    <source>
        <strain evidence="13">Pf12B</strain>
    </source>
</reference>
<dbReference type="PROSITE" id="PS50112">
    <property type="entry name" value="PAS"/>
    <property type="match status" value="1"/>
</dbReference>
<dbReference type="Proteomes" id="UP000095200">
    <property type="component" value="Unassembled WGS sequence"/>
</dbReference>
<keyword evidence="6 12" id="KW-0418">Kinase</keyword>
<dbReference type="InterPro" id="IPR035965">
    <property type="entry name" value="PAS-like_dom_sf"/>
</dbReference>
<dbReference type="Gene3D" id="3.30.565.10">
    <property type="entry name" value="Histidine kinase-like ATPase, C-terminal domain"/>
    <property type="match status" value="1"/>
</dbReference>
<dbReference type="STRING" id="1592317.DPF_1253"/>
<dbReference type="InterPro" id="IPR000014">
    <property type="entry name" value="PAS"/>
</dbReference>
<dbReference type="RefSeq" id="WP_069858145.1">
    <property type="nucleotide sequence ID" value="NZ_BDFE01000015.1"/>
</dbReference>
<dbReference type="SMART" id="SM00387">
    <property type="entry name" value="HATPase_c"/>
    <property type="match status" value="1"/>
</dbReference>
<dbReference type="InterPro" id="IPR003594">
    <property type="entry name" value="HATPase_dom"/>
</dbReference>
<dbReference type="NCBIfam" id="TIGR00229">
    <property type="entry name" value="sensory_box"/>
    <property type="match status" value="1"/>
</dbReference>
<dbReference type="CDD" id="cd00130">
    <property type="entry name" value="PAS"/>
    <property type="match status" value="1"/>
</dbReference>
<evidence type="ECO:0000256" key="2">
    <source>
        <dbReference type="ARBA" id="ARBA00012438"/>
    </source>
</evidence>
<evidence type="ECO:0000256" key="1">
    <source>
        <dbReference type="ARBA" id="ARBA00000085"/>
    </source>
</evidence>
<evidence type="ECO:0000313" key="13">
    <source>
        <dbReference type="Proteomes" id="UP000095200"/>
    </source>
</evidence>
<evidence type="ECO:0000259" key="10">
    <source>
        <dbReference type="PROSITE" id="PS50112"/>
    </source>
</evidence>
<dbReference type="Gene3D" id="3.30.450.20">
    <property type="entry name" value="PAS domain"/>
    <property type="match status" value="1"/>
</dbReference>
<dbReference type="InterPro" id="IPR000700">
    <property type="entry name" value="PAS-assoc_C"/>
</dbReference>
<keyword evidence="13" id="KW-1185">Reference proteome</keyword>
<dbReference type="InterPro" id="IPR004358">
    <property type="entry name" value="Sig_transdc_His_kin-like_C"/>
</dbReference>
<gene>
    <name evidence="12" type="ORF">DPF_1253</name>
</gene>
<dbReference type="PROSITE" id="PS50109">
    <property type="entry name" value="HIS_KIN"/>
    <property type="match status" value="1"/>
</dbReference>
<proteinExistence type="predicted"/>
<keyword evidence="4" id="KW-0808">Transferase</keyword>
<name>A0A194AHI2_9BACT</name>
<dbReference type="EMBL" id="BDFE01000015">
    <property type="protein sequence ID" value="GAU08541.1"/>
    <property type="molecule type" value="Genomic_DNA"/>
</dbReference>
<keyword evidence="5" id="KW-0547">Nucleotide-binding</keyword>
<dbReference type="PRINTS" id="PR00344">
    <property type="entry name" value="BCTRLSENSOR"/>
</dbReference>
<comment type="caution">
    <text evidence="12">The sequence shown here is derived from an EMBL/GenBank/DDBJ whole genome shotgun (WGS) entry which is preliminary data.</text>
</comment>
<evidence type="ECO:0000256" key="7">
    <source>
        <dbReference type="ARBA" id="ARBA00022840"/>
    </source>
</evidence>
<dbReference type="EC" id="2.7.13.3" evidence="2"/>
<dbReference type="SMART" id="SM00091">
    <property type="entry name" value="PAS"/>
    <property type="match status" value="1"/>
</dbReference>